<evidence type="ECO:0008006" key="5">
    <source>
        <dbReference type="Google" id="ProtNLM"/>
    </source>
</evidence>
<keyword evidence="1" id="KW-0812">Transmembrane</keyword>
<gene>
    <name evidence="3" type="ORF">B4102_1445</name>
</gene>
<keyword evidence="4" id="KW-1185">Reference proteome</keyword>
<dbReference type="PATRIC" id="fig|46224.3.peg.186"/>
<evidence type="ECO:0000313" key="3">
    <source>
        <dbReference type="EMBL" id="KYC95174.1"/>
    </source>
</evidence>
<organism evidence="3 4">
    <name type="scientific">Heyndrickxia sporothermodurans</name>
    <dbReference type="NCBI Taxonomy" id="46224"/>
    <lineage>
        <taxon>Bacteria</taxon>
        <taxon>Bacillati</taxon>
        <taxon>Bacillota</taxon>
        <taxon>Bacilli</taxon>
        <taxon>Bacillales</taxon>
        <taxon>Bacillaceae</taxon>
        <taxon>Heyndrickxia</taxon>
    </lineage>
</organism>
<feature type="transmembrane region" description="Helical" evidence="1">
    <location>
        <begin position="171"/>
        <end position="191"/>
    </location>
</feature>
<sequence length="202" mass="22893">MKKIRKWFPLILLVLILLPINHVDAQTSENEINIETSPHKILFDVDNMKPGDWAIRDYTIFNKGKQDFEYTASAQFKSGSKKLFKQLEIEISDKNGVLYSGKIKDFDGLDYRKLAKSDEETLTFRVDFPAELGNEYQGLTSKFTIKLYVRGTLGGLLPADGGVLPNTSTNMFNFIVGGLILVIGGATMYLYQRRKSIDLKKI</sequence>
<reference evidence="3 4" key="1">
    <citation type="submission" date="2016-01" db="EMBL/GenBank/DDBJ databases">
        <title>Genome Sequences of Twelve Sporeforming Bacillus Species Isolated from Foods.</title>
        <authorList>
            <person name="Berendsen E.M."/>
            <person name="Wells-Bennik M.H."/>
            <person name="Krawcyk A.O."/>
            <person name="De Jong A."/>
            <person name="Holsappel S."/>
            <person name="Eijlander R.T."/>
            <person name="Kuipers O.P."/>
        </authorList>
    </citation>
    <scope>NUCLEOTIDE SEQUENCE [LARGE SCALE GENOMIC DNA]</scope>
    <source>
        <strain evidence="3 4">B4102</strain>
    </source>
</reference>
<keyword evidence="1" id="KW-0472">Membrane</keyword>
<proteinExistence type="predicted"/>
<evidence type="ECO:0000256" key="1">
    <source>
        <dbReference type="SAM" id="Phobius"/>
    </source>
</evidence>
<feature type="signal peptide" evidence="2">
    <location>
        <begin position="1"/>
        <end position="25"/>
    </location>
</feature>
<dbReference type="NCBIfam" id="TIGR01167">
    <property type="entry name" value="LPXTG_anchor"/>
    <property type="match status" value="1"/>
</dbReference>
<dbReference type="Proteomes" id="UP000075666">
    <property type="component" value="Unassembled WGS sequence"/>
</dbReference>
<comment type="caution">
    <text evidence="3">The sequence shown here is derived from an EMBL/GenBank/DDBJ whole genome shotgun (WGS) entry which is preliminary data.</text>
</comment>
<name>A0A150KNE5_9BACI</name>
<dbReference type="RefSeq" id="WP_066234639.1">
    <property type="nucleotide sequence ID" value="NZ_LQYN01000097.1"/>
</dbReference>
<protein>
    <recommendedName>
        <fullName evidence="5">LPXTG cell wall anchor domain-containing protein</fullName>
    </recommendedName>
</protein>
<accession>A0A150KNE5</accession>
<evidence type="ECO:0000256" key="2">
    <source>
        <dbReference type="SAM" id="SignalP"/>
    </source>
</evidence>
<keyword evidence="1" id="KW-1133">Transmembrane helix</keyword>
<keyword evidence="2" id="KW-0732">Signal</keyword>
<dbReference type="STRING" id="46224.B4102_1445"/>
<feature type="chain" id="PRO_5007563854" description="LPXTG cell wall anchor domain-containing protein" evidence="2">
    <location>
        <begin position="26"/>
        <end position="202"/>
    </location>
</feature>
<evidence type="ECO:0000313" key="4">
    <source>
        <dbReference type="Proteomes" id="UP000075666"/>
    </source>
</evidence>
<dbReference type="OrthoDB" id="2566057at2"/>
<dbReference type="AlphaFoldDB" id="A0A150KNE5"/>
<dbReference type="EMBL" id="LQYN01000097">
    <property type="protein sequence ID" value="KYC95174.1"/>
    <property type="molecule type" value="Genomic_DNA"/>
</dbReference>